<evidence type="ECO:0000313" key="1">
    <source>
        <dbReference type="EMBL" id="KAI8426953.1"/>
    </source>
</evidence>
<comment type="caution">
    <text evidence="1">The sequence shown here is derived from an EMBL/GenBank/DDBJ whole genome shotgun (WGS) entry which is preliminary data.</text>
</comment>
<evidence type="ECO:0000313" key="2">
    <source>
        <dbReference type="Proteomes" id="UP001064048"/>
    </source>
</evidence>
<keyword evidence="2" id="KW-1185">Reference proteome</keyword>
<gene>
    <name evidence="1" type="ORF">MSG28_014620</name>
</gene>
<organism evidence="1 2">
    <name type="scientific">Choristoneura fumiferana</name>
    <name type="common">Spruce budworm moth</name>
    <name type="synonym">Archips fumiferana</name>
    <dbReference type="NCBI Taxonomy" id="7141"/>
    <lineage>
        <taxon>Eukaryota</taxon>
        <taxon>Metazoa</taxon>
        <taxon>Ecdysozoa</taxon>
        <taxon>Arthropoda</taxon>
        <taxon>Hexapoda</taxon>
        <taxon>Insecta</taxon>
        <taxon>Pterygota</taxon>
        <taxon>Neoptera</taxon>
        <taxon>Endopterygota</taxon>
        <taxon>Lepidoptera</taxon>
        <taxon>Glossata</taxon>
        <taxon>Ditrysia</taxon>
        <taxon>Tortricoidea</taxon>
        <taxon>Tortricidae</taxon>
        <taxon>Tortricinae</taxon>
        <taxon>Choristoneura</taxon>
    </lineage>
</organism>
<dbReference type="EMBL" id="CM046126">
    <property type="protein sequence ID" value="KAI8426953.1"/>
    <property type="molecule type" value="Genomic_DNA"/>
</dbReference>
<dbReference type="Proteomes" id="UP001064048">
    <property type="component" value="Chromosome 26"/>
</dbReference>
<reference evidence="1 2" key="1">
    <citation type="journal article" date="2022" name="Genome Biol. Evol.">
        <title>The Spruce Budworm Genome: Reconstructing the Evolutionary History of Antifreeze Proteins.</title>
        <authorList>
            <person name="Beliveau C."/>
            <person name="Gagne P."/>
            <person name="Picq S."/>
            <person name="Vernygora O."/>
            <person name="Keeling C.I."/>
            <person name="Pinkney K."/>
            <person name="Doucet D."/>
            <person name="Wen F."/>
            <person name="Johnston J.S."/>
            <person name="Maaroufi H."/>
            <person name="Boyle B."/>
            <person name="Laroche J."/>
            <person name="Dewar K."/>
            <person name="Juretic N."/>
            <person name="Blackburn G."/>
            <person name="Nisole A."/>
            <person name="Brunet B."/>
            <person name="Brandao M."/>
            <person name="Lumley L."/>
            <person name="Duan J."/>
            <person name="Quan G."/>
            <person name="Lucarotti C.J."/>
            <person name="Roe A.D."/>
            <person name="Sperling F.A.H."/>
            <person name="Levesque R.C."/>
            <person name="Cusson M."/>
        </authorList>
    </citation>
    <scope>NUCLEOTIDE SEQUENCE [LARGE SCALE GENOMIC DNA]</scope>
    <source>
        <strain evidence="1">Glfc:IPQL:Cfum</strain>
    </source>
</reference>
<name>A0ACC0JS18_CHOFU</name>
<protein>
    <submittedName>
        <fullName evidence="1">Uncharacterized protein</fullName>
    </submittedName>
</protein>
<proteinExistence type="predicted"/>
<accession>A0ACC0JS18</accession>
<sequence>MAPKKRKLKKQKNKKLTARLICLTRTKSMMASIFSARTYVKFCKETTLHGLKHTVAENFHWFERILWFVLTVSAFVGAVYCALRQLSRYNSEPVVVSLQRDYRSWWTTFPAVTACFLDRNFWKYQTDETVKGVDLLQLAIDVHPTLPLKVMVSKLDKEVQWVPVMTEMGMCMTFNSEYAVYQFLLANVDWSVEKQLKCHYLSGQCFVRIDSMNNAIRYFIHSPYDIPNALSNPTGDVMPGEELVIDFKAVEIQASPGVKNLRPEQRRCRYPDEWLSNSIRLSKKKS</sequence>